<dbReference type="AlphaFoldDB" id="A0A511Y434"/>
<reference evidence="2 3" key="1">
    <citation type="submission" date="2019-07" db="EMBL/GenBank/DDBJ databases">
        <title>Whole genome shotgun sequence of Chryseobacterium lathyri NBRC 105250.</title>
        <authorList>
            <person name="Hosoyama A."/>
            <person name="Uohara A."/>
            <person name="Ohji S."/>
            <person name="Ichikawa N."/>
        </authorList>
    </citation>
    <scope>NUCLEOTIDE SEQUENCE [LARGE SCALE GENOMIC DNA]</scope>
    <source>
        <strain evidence="2 3">NBRC 105250</strain>
    </source>
</reference>
<comment type="caution">
    <text evidence="2">The sequence shown here is derived from an EMBL/GenBank/DDBJ whole genome shotgun (WGS) entry which is preliminary data.</text>
</comment>
<organism evidence="2 3">
    <name type="scientific">Chryseobacterium lathyri</name>
    <dbReference type="NCBI Taxonomy" id="395933"/>
    <lineage>
        <taxon>Bacteria</taxon>
        <taxon>Pseudomonadati</taxon>
        <taxon>Bacteroidota</taxon>
        <taxon>Flavobacteriia</taxon>
        <taxon>Flavobacteriales</taxon>
        <taxon>Weeksellaceae</taxon>
        <taxon>Chryseobacterium group</taxon>
        <taxon>Chryseobacterium</taxon>
    </lineage>
</organism>
<gene>
    <name evidence="2" type="ORF">CLA01_00290</name>
</gene>
<proteinExistence type="predicted"/>
<evidence type="ECO:0008006" key="4">
    <source>
        <dbReference type="Google" id="ProtNLM"/>
    </source>
</evidence>
<keyword evidence="1" id="KW-0732">Signal</keyword>
<protein>
    <recommendedName>
        <fullName evidence="4">Peptidase S74 domain-containing protein</fullName>
    </recommendedName>
</protein>
<evidence type="ECO:0000256" key="1">
    <source>
        <dbReference type="SAM" id="SignalP"/>
    </source>
</evidence>
<evidence type="ECO:0000313" key="3">
    <source>
        <dbReference type="Proteomes" id="UP000321150"/>
    </source>
</evidence>
<dbReference type="RefSeq" id="WP_111957492.1">
    <property type="nucleotide sequence ID" value="NZ_BJYI01000001.1"/>
</dbReference>
<feature type="chain" id="PRO_5022021454" description="Peptidase S74 domain-containing protein" evidence="1">
    <location>
        <begin position="20"/>
        <end position="476"/>
    </location>
</feature>
<dbReference type="OrthoDB" id="9808953at2"/>
<dbReference type="Proteomes" id="UP000321150">
    <property type="component" value="Unassembled WGS sequence"/>
</dbReference>
<accession>A0A511Y434</accession>
<feature type="signal peptide" evidence="1">
    <location>
        <begin position="1"/>
        <end position="19"/>
    </location>
</feature>
<evidence type="ECO:0000313" key="2">
    <source>
        <dbReference type="EMBL" id="GEN69957.1"/>
    </source>
</evidence>
<dbReference type="EMBL" id="BJYI01000001">
    <property type="protein sequence ID" value="GEN69957.1"/>
    <property type="molecule type" value="Genomic_DNA"/>
</dbReference>
<sequence length="476" mass="49749">MKKNVISAGIFLISTFSFAQVGINTSTPNPDAALDIVSANKGLLPPRLALVSTVSPAPLSVHVAGMVAYNTATVNDVIPALYYDDGTRWVLAKNSGITTNVLGSTGNTITSTVNGVAASTTAVNTVSNTSSGNVLSTTVNGVTGATVPIINTNALSLSGSSLTSTVNGIASNTVNLGPAITAATTNLLSSSGNTMTSTVNGIARTAPIINSVTNTISGNTLTTTVNGISSSSVTLPQGVNIYNSDGTLTGDRMVSTNNKMLWFQNGTTNTNNHIAFDINVAVPGSTRLITRGSSSSLIRALIGSSRMLDMELLTDGTSRLLSTGSTELFVGTNTSSGPLVFGVGTNRAVLATNGNFGIGTMSPSQKLHVIGNILASGTITPDYVFEKHFDGLSKLKPSYTMMDLDQVEEYTRLNKHLPGVPSASEIEAQGGIVLNRAAEINLEKIEELYLYVFELKKEIKTLKEKNMQLEKFINKN</sequence>
<name>A0A511Y434_9FLAO</name>